<feature type="domain" description="Translation initiation factor 3 C-terminal" evidence="7">
    <location>
        <begin position="107"/>
        <end position="190"/>
    </location>
</feature>
<dbReference type="InterPro" id="IPR036788">
    <property type="entry name" value="T_IF-3_C_sf"/>
</dbReference>
<dbReference type="InterPro" id="IPR019814">
    <property type="entry name" value="Translation_initiation_fac_3_N"/>
</dbReference>
<evidence type="ECO:0000259" key="8">
    <source>
        <dbReference type="Pfam" id="PF05198"/>
    </source>
</evidence>
<keyword evidence="3 4" id="KW-0648">Protein biosynthesis</keyword>
<evidence type="ECO:0000256" key="4">
    <source>
        <dbReference type="HAMAP-Rule" id="MF_00080"/>
    </source>
</evidence>
<name>A0ABY2XQP4_9GAMM</name>
<feature type="compositionally biased region" description="Polar residues" evidence="6">
    <location>
        <begin position="1"/>
        <end position="12"/>
    </location>
</feature>
<dbReference type="Proteomes" id="UP000739180">
    <property type="component" value="Unassembled WGS sequence"/>
</dbReference>
<organism evidence="9 10">
    <name type="scientific">Alloalcanivorax gelatiniphagus</name>
    <dbReference type="NCBI Taxonomy" id="1194167"/>
    <lineage>
        <taxon>Bacteria</taxon>
        <taxon>Pseudomonadati</taxon>
        <taxon>Pseudomonadota</taxon>
        <taxon>Gammaproteobacteria</taxon>
        <taxon>Oceanospirillales</taxon>
        <taxon>Alcanivoracaceae</taxon>
        <taxon>Alloalcanivorax</taxon>
    </lineage>
</organism>
<keyword evidence="2 4" id="KW-0396">Initiation factor</keyword>
<evidence type="ECO:0000256" key="6">
    <source>
        <dbReference type="SAM" id="MobiDB-lite"/>
    </source>
</evidence>
<dbReference type="HAMAP" id="MF_00080">
    <property type="entry name" value="IF_3"/>
    <property type="match status" value="1"/>
</dbReference>
<evidence type="ECO:0000256" key="5">
    <source>
        <dbReference type="NCBIfam" id="TIGR00168"/>
    </source>
</evidence>
<evidence type="ECO:0000256" key="3">
    <source>
        <dbReference type="ARBA" id="ARBA00022917"/>
    </source>
</evidence>
<dbReference type="EMBL" id="VCQT01000014">
    <property type="protein sequence ID" value="TMW14502.1"/>
    <property type="molecule type" value="Genomic_DNA"/>
</dbReference>
<dbReference type="InterPro" id="IPR019815">
    <property type="entry name" value="Translation_initiation_fac_3_C"/>
</dbReference>
<evidence type="ECO:0000256" key="2">
    <source>
        <dbReference type="ARBA" id="ARBA00022540"/>
    </source>
</evidence>
<dbReference type="Pfam" id="PF00707">
    <property type="entry name" value="IF3_C"/>
    <property type="match status" value="1"/>
</dbReference>
<evidence type="ECO:0000256" key="1">
    <source>
        <dbReference type="ARBA" id="ARBA00005439"/>
    </source>
</evidence>
<dbReference type="InterPro" id="IPR036787">
    <property type="entry name" value="T_IF-3_N_sf"/>
</dbReference>
<comment type="caution">
    <text evidence="9">The sequence shown here is derived from an EMBL/GenBank/DDBJ whole genome shotgun (WGS) entry which is preliminary data.</text>
</comment>
<comment type="subcellular location">
    <subcellularLocation>
        <location evidence="4">Cytoplasm</location>
    </subcellularLocation>
</comment>
<gene>
    <name evidence="4 9" type="primary">infC</name>
    <name evidence="9" type="ORF">FGS76_03090</name>
</gene>
<feature type="domain" description="Translation initiation factor 3 N-terminal" evidence="8">
    <location>
        <begin position="30"/>
        <end position="98"/>
    </location>
</feature>
<comment type="subunit">
    <text evidence="4">Monomer.</text>
</comment>
<feature type="compositionally biased region" description="Basic and acidic residues" evidence="6">
    <location>
        <begin position="13"/>
        <end position="28"/>
    </location>
</feature>
<feature type="region of interest" description="Disordered" evidence="6">
    <location>
        <begin position="1"/>
        <end position="29"/>
    </location>
</feature>
<keyword evidence="4" id="KW-0963">Cytoplasm</keyword>
<evidence type="ECO:0000313" key="10">
    <source>
        <dbReference type="Proteomes" id="UP000739180"/>
    </source>
</evidence>
<dbReference type="InterPro" id="IPR001288">
    <property type="entry name" value="Translation_initiation_fac_3"/>
</dbReference>
<comment type="function">
    <text evidence="4">IF-3 binds to the 30S ribosomal subunit and shifts the equilibrium between 70S ribosomes and their 50S and 30S subunits in favor of the free subunits, thus enhancing the availability of 30S subunits on which protein synthesis initiation begins.</text>
</comment>
<dbReference type="PANTHER" id="PTHR10938:SF0">
    <property type="entry name" value="TRANSLATION INITIATION FACTOR IF-3, MITOCHONDRIAL"/>
    <property type="match status" value="1"/>
</dbReference>
<accession>A0ABY2XQP4</accession>
<sequence>MVSVRHSSNNQPEVHDIKRGGKGREQRARINQQIQANEVRLIDVEGEQIGIVTVEEALEKASGKQLDLVEISPDAEPPVCRIMDYGKHLFEQKQKAKESRKKTRQTQLKEIKFRPGTDSGDYEVKLRNLKRFLEAGDKTKVTVRFRGREMAHQELGRELLERVEADLADHGSVEQRPNMEGRQMIMVLSPGSKKKK</sequence>
<dbReference type="Gene3D" id="3.10.20.80">
    <property type="entry name" value="Translation initiation factor 3 (IF-3), N-terminal domain"/>
    <property type="match status" value="1"/>
</dbReference>
<keyword evidence="10" id="KW-1185">Reference proteome</keyword>
<evidence type="ECO:0000259" key="7">
    <source>
        <dbReference type="Pfam" id="PF00707"/>
    </source>
</evidence>
<dbReference type="RefSeq" id="WP_138771174.1">
    <property type="nucleotide sequence ID" value="NZ_JBHSSX010000048.1"/>
</dbReference>
<reference evidence="9 10" key="1">
    <citation type="submission" date="2019-05" db="EMBL/GenBank/DDBJ databases">
        <title>Genome of Alcanivorax gelatiniphagus, an oil degrading marine bacteria.</title>
        <authorList>
            <person name="Kwon K.K."/>
        </authorList>
    </citation>
    <scope>NUCLEOTIDE SEQUENCE [LARGE SCALE GENOMIC DNA]</scope>
    <source>
        <strain evidence="9 10">MEBiC 08158</strain>
    </source>
</reference>
<comment type="similarity">
    <text evidence="1 4">Belongs to the IF-3 family.</text>
</comment>
<dbReference type="GO" id="GO:0003743">
    <property type="term" value="F:translation initiation factor activity"/>
    <property type="evidence" value="ECO:0007669"/>
    <property type="project" value="UniProtKB-KW"/>
</dbReference>
<dbReference type="PANTHER" id="PTHR10938">
    <property type="entry name" value="TRANSLATION INITIATION FACTOR IF-3"/>
    <property type="match status" value="1"/>
</dbReference>
<protein>
    <recommendedName>
        <fullName evidence="4 5">Translation initiation factor IF-3</fullName>
    </recommendedName>
</protein>
<dbReference type="NCBIfam" id="TIGR00168">
    <property type="entry name" value="infC"/>
    <property type="match status" value="1"/>
</dbReference>
<evidence type="ECO:0000313" key="9">
    <source>
        <dbReference type="EMBL" id="TMW14502.1"/>
    </source>
</evidence>
<dbReference type="Gene3D" id="3.30.110.10">
    <property type="entry name" value="Translation initiation factor 3 (IF-3), C-terminal domain"/>
    <property type="match status" value="1"/>
</dbReference>
<proteinExistence type="inferred from homology"/>
<dbReference type="SUPFAM" id="SSF55200">
    <property type="entry name" value="Translation initiation factor IF3, C-terminal domain"/>
    <property type="match status" value="1"/>
</dbReference>
<dbReference type="SUPFAM" id="SSF54364">
    <property type="entry name" value="Translation initiation factor IF3, N-terminal domain"/>
    <property type="match status" value="1"/>
</dbReference>
<dbReference type="Pfam" id="PF05198">
    <property type="entry name" value="IF3_N"/>
    <property type="match status" value="1"/>
</dbReference>